<name>A0AA41Y8G2_9BACT</name>
<dbReference type="AlphaFoldDB" id="A0AA41Y8G2"/>
<keyword evidence="2" id="KW-1185">Reference proteome</keyword>
<accession>A0AA41Y8G2</accession>
<dbReference type="Proteomes" id="UP001163821">
    <property type="component" value="Unassembled WGS sequence"/>
</dbReference>
<reference evidence="1" key="1">
    <citation type="submission" date="2022-10" db="EMBL/GenBank/DDBJ databases">
        <title>Gaoshiqiia sediminis gen. nov., sp. nov., isolated from coastal sediment.</title>
        <authorList>
            <person name="Yu W.X."/>
            <person name="Mu D.S."/>
            <person name="Du J.Z."/>
            <person name="Liang Y.Q."/>
        </authorList>
    </citation>
    <scope>NUCLEOTIDE SEQUENCE</scope>
    <source>
        <strain evidence="1">A06</strain>
    </source>
</reference>
<dbReference type="EMBL" id="JAPAAF010000017">
    <property type="protein sequence ID" value="MCW0483491.1"/>
    <property type="molecule type" value="Genomic_DNA"/>
</dbReference>
<dbReference type="RefSeq" id="WP_282592092.1">
    <property type="nucleotide sequence ID" value="NZ_JAPAAF010000017.1"/>
</dbReference>
<gene>
    <name evidence="1" type="ORF">N2K84_12175</name>
</gene>
<protein>
    <submittedName>
        <fullName evidence="1">Uncharacterized protein</fullName>
    </submittedName>
</protein>
<evidence type="ECO:0000313" key="1">
    <source>
        <dbReference type="EMBL" id="MCW0483491.1"/>
    </source>
</evidence>
<comment type="caution">
    <text evidence="1">The sequence shown here is derived from an EMBL/GenBank/DDBJ whole genome shotgun (WGS) entry which is preliminary data.</text>
</comment>
<evidence type="ECO:0000313" key="2">
    <source>
        <dbReference type="Proteomes" id="UP001163821"/>
    </source>
</evidence>
<proteinExistence type="predicted"/>
<sequence>MDNKVIQIQNKLVEQWTPKVIRGLKSNATSMFPRGKSFVLRNKGQNTNVIKGVEDARKKGIKSFVTRTTKNEPNLSDSVRSKLFRHYGEEIDGVSFTFARHGIFVLKGKGPGTRQPKDWVFPVLDRHLPELADKIGEINADAILRSTVEKLK</sequence>
<organism evidence="1 2">
    <name type="scientific">Gaoshiqia sediminis</name>
    <dbReference type="NCBI Taxonomy" id="2986998"/>
    <lineage>
        <taxon>Bacteria</taxon>
        <taxon>Pseudomonadati</taxon>
        <taxon>Bacteroidota</taxon>
        <taxon>Bacteroidia</taxon>
        <taxon>Marinilabiliales</taxon>
        <taxon>Prolixibacteraceae</taxon>
        <taxon>Gaoshiqia</taxon>
    </lineage>
</organism>